<name>A0A8H4RLF8_9HELO</name>
<proteinExistence type="predicted"/>
<reference evidence="2 3" key="1">
    <citation type="submission" date="2020-03" db="EMBL/GenBank/DDBJ databases">
        <title>Draft Genome Sequence of Cudoniella acicularis.</title>
        <authorList>
            <person name="Buettner E."/>
            <person name="Kellner H."/>
        </authorList>
    </citation>
    <scope>NUCLEOTIDE SEQUENCE [LARGE SCALE GENOMIC DNA]</scope>
    <source>
        <strain evidence="2 3">DSM 108380</strain>
    </source>
</reference>
<feature type="region of interest" description="Disordered" evidence="1">
    <location>
        <begin position="112"/>
        <end position="151"/>
    </location>
</feature>
<dbReference type="AlphaFoldDB" id="A0A8H4RLF8"/>
<evidence type="ECO:0000313" key="3">
    <source>
        <dbReference type="Proteomes" id="UP000566819"/>
    </source>
</evidence>
<evidence type="ECO:0000256" key="1">
    <source>
        <dbReference type="SAM" id="MobiDB-lite"/>
    </source>
</evidence>
<sequence>MFNREYRLRRTKMVIYQIAMILCVISESVGAAALSDYVDQQDGISTRSRGRALVQNNDFIGITSYNILLASPWPPYSGAPFSSIFSSPKGRKARLAYIMWKSIWHDEQFGPKSSKYRTKGEEGSIEMAVSNPTATVAPTPISEPIRPYTGT</sequence>
<accession>A0A8H4RLF8</accession>
<gene>
    <name evidence="2" type="ORF">G7Y89_g7103</name>
</gene>
<dbReference type="Proteomes" id="UP000566819">
    <property type="component" value="Unassembled WGS sequence"/>
</dbReference>
<keyword evidence="3" id="KW-1185">Reference proteome</keyword>
<dbReference type="EMBL" id="JAAMPI010000484">
    <property type="protein sequence ID" value="KAF4631030.1"/>
    <property type="molecule type" value="Genomic_DNA"/>
</dbReference>
<evidence type="ECO:0000313" key="2">
    <source>
        <dbReference type="EMBL" id="KAF4631030.1"/>
    </source>
</evidence>
<dbReference type="OrthoDB" id="3596006at2759"/>
<organism evidence="2 3">
    <name type="scientific">Cudoniella acicularis</name>
    <dbReference type="NCBI Taxonomy" id="354080"/>
    <lineage>
        <taxon>Eukaryota</taxon>
        <taxon>Fungi</taxon>
        <taxon>Dikarya</taxon>
        <taxon>Ascomycota</taxon>
        <taxon>Pezizomycotina</taxon>
        <taxon>Leotiomycetes</taxon>
        <taxon>Helotiales</taxon>
        <taxon>Tricladiaceae</taxon>
        <taxon>Cudoniella</taxon>
    </lineage>
</organism>
<protein>
    <submittedName>
        <fullName evidence="2">Uncharacterized protein</fullName>
    </submittedName>
</protein>
<comment type="caution">
    <text evidence="2">The sequence shown here is derived from an EMBL/GenBank/DDBJ whole genome shotgun (WGS) entry which is preliminary data.</text>
</comment>